<protein>
    <submittedName>
        <fullName evidence="1">BrnT family toxin</fullName>
    </submittedName>
</protein>
<proteinExistence type="predicted"/>
<dbReference type="InterPro" id="IPR038573">
    <property type="entry name" value="BrnT_sf"/>
</dbReference>
<organism evidence="1 2">
    <name type="scientific">Methylomonas defluvii</name>
    <dbReference type="NCBI Taxonomy" id="3045149"/>
    <lineage>
        <taxon>Bacteria</taxon>
        <taxon>Pseudomonadati</taxon>
        <taxon>Pseudomonadota</taxon>
        <taxon>Gammaproteobacteria</taxon>
        <taxon>Methylococcales</taxon>
        <taxon>Methylococcaceae</taxon>
        <taxon>Methylomonas</taxon>
    </lineage>
</organism>
<sequence>MIIEFDPVKNARNIIECGLSFERVADFDWSSAIATEDVRKDYPERRFVAIGYLDGRLHVLCFTPVTGGIRVISFRKANLREARKYGRTITVN</sequence>
<dbReference type="RefSeq" id="WP_319962343.1">
    <property type="nucleotide sequence ID" value="NZ_JAXARY010000017.1"/>
</dbReference>
<dbReference type="Pfam" id="PF04365">
    <property type="entry name" value="BrnT_toxin"/>
    <property type="match status" value="1"/>
</dbReference>
<accession>A0ABU4UHT0</accession>
<dbReference type="Gene3D" id="3.10.450.530">
    <property type="entry name" value="Ribonuclease toxin, BrnT, of type II toxin-antitoxin system"/>
    <property type="match status" value="1"/>
</dbReference>
<comment type="caution">
    <text evidence="1">The sequence shown here is derived from an EMBL/GenBank/DDBJ whole genome shotgun (WGS) entry which is preliminary data.</text>
</comment>
<evidence type="ECO:0000313" key="1">
    <source>
        <dbReference type="EMBL" id="MDX8129006.1"/>
    </source>
</evidence>
<name>A0ABU4UHT0_9GAMM</name>
<dbReference type="InterPro" id="IPR007460">
    <property type="entry name" value="BrnT_toxin"/>
</dbReference>
<gene>
    <name evidence="1" type="ORF">QLH52_17035</name>
</gene>
<keyword evidence="2" id="KW-1185">Reference proteome</keyword>
<dbReference type="EMBL" id="JAXARY010000017">
    <property type="protein sequence ID" value="MDX8129006.1"/>
    <property type="molecule type" value="Genomic_DNA"/>
</dbReference>
<evidence type="ECO:0000313" key="2">
    <source>
        <dbReference type="Proteomes" id="UP001284537"/>
    </source>
</evidence>
<reference evidence="1 2" key="1">
    <citation type="submission" date="2023-11" db="EMBL/GenBank/DDBJ databases">
        <authorList>
            <person name="Ouyang M.-Y."/>
        </authorList>
    </citation>
    <scope>NUCLEOTIDE SEQUENCE [LARGE SCALE GENOMIC DNA]</scope>
    <source>
        <strain evidence="1 2">OY6</strain>
    </source>
</reference>
<dbReference type="Proteomes" id="UP001284537">
    <property type="component" value="Unassembled WGS sequence"/>
</dbReference>